<dbReference type="Proteomes" id="UP000642070">
    <property type="component" value="Unassembled WGS sequence"/>
</dbReference>
<protein>
    <submittedName>
        <fullName evidence="1">Uncharacterized protein</fullName>
    </submittedName>
</protein>
<comment type="caution">
    <text evidence="1">The sequence shown here is derived from an EMBL/GenBank/DDBJ whole genome shotgun (WGS) entry which is preliminary data.</text>
</comment>
<organism evidence="1 2">
    <name type="scientific">Dactylosporangium sucinum</name>
    <dbReference type="NCBI Taxonomy" id="1424081"/>
    <lineage>
        <taxon>Bacteria</taxon>
        <taxon>Bacillati</taxon>
        <taxon>Actinomycetota</taxon>
        <taxon>Actinomycetes</taxon>
        <taxon>Micromonosporales</taxon>
        <taxon>Micromonosporaceae</taxon>
        <taxon>Dactylosporangium</taxon>
    </lineage>
</organism>
<name>A0A917WZQ3_9ACTN</name>
<gene>
    <name evidence="1" type="ORF">GCM10007977_054110</name>
</gene>
<reference evidence="1" key="2">
    <citation type="submission" date="2020-09" db="EMBL/GenBank/DDBJ databases">
        <authorList>
            <person name="Sun Q."/>
            <person name="Ohkuma M."/>
        </authorList>
    </citation>
    <scope>NUCLEOTIDE SEQUENCE</scope>
    <source>
        <strain evidence="1">JCM 19831</strain>
    </source>
</reference>
<proteinExistence type="predicted"/>
<accession>A0A917WZQ3</accession>
<evidence type="ECO:0000313" key="1">
    <source>
        <dbReference type="EMBL" id="GGM45679.1"/>
    </source>
</evidence>
<keyword evidence="2" id="KW-1185">Reference proteome</keyword>
<sequence length="160" mass="16853">MFTIWLVVGVAAVAVVLVLATRRRSTPAAGPAVDRQSRTHREMGELVLTAYANEWATRLASTPEDLARAVRGGDPDLLAALDGLVGQVTVAFGADGSPRTGVTATVTVAYSDGKRRSTAQVQAPWDLVPSQARAAYLSGSAQQPLRFTWRAVPPATAAQN</sequence>
<reference evidence="1" key="1">
    <citation type="journal article" date="2014" name="Int. J. Syst. Evol. Microbiol.">
        <title>Complete genome sequence of Corynebacterium casei LMG S-19264T (=DSM 44701T), isolated from a smear-ripened cheese.</title>
        <authorList>
            <consortium name="US DOE Joint Genome Institute (JGI-PGF)"/>
            <person name="Walter F."/>
            <person name="Albersmeier A."/>
            <person name="Kalinowski J."/>
            <person name="Ruckert C."/>
        </authorList>
    </citation>
    <scope>NUCLEOTIDE SEQUENCE</scope>
    <source>
        <strain evidence="1">JCM 19831</strain>
    </source>
</reference>
<dbReference type="AlphaFoldDB" id="A0A917WZQ3"/>
<evidence type="ECO:0000313" key="2">
    <source>
        <dbReference type="Proteomes" id="UP000642070"/>
    </source>
</evidence>
<dbReference type="EMBL" id="BMPI01000028">
    <property type="protein sequence ID" value="GGM45679.1"/>
    <property type="molecule type" value="Genomic_DNA"/>
</dbReference>